<evidence type="ECO:0000313" key="4">
    <source>
        <dbReference type="Proteomes" id="UP001348492"/>
    </source>
</evidence>
<sequence>MKKSYKSIILIGIIFIILCIYLYIRYSDLNHVNDSRIIKVGVYEYEPCYYIGKNQKVKGYYDDVIKIINRYDEYTYEYEISSFKNTMEKLECGKVDIVVGLNKTDDRMDKIVYSDKSIGVQRYGIFSNNSEVMYVNLENMENLKLGVIKNENNGEYIKDLFKNKNIDVNTIEFYEQGDMINSFKRRDLDLSIQPINKQNYGKLVYEFSTGPVYIGASKKNKDIIIHINEIVENNKEDILKDLEKSYNKYFKIKENSKIFRHIISTMLIISIIFVLSNFRKIKSISIKIKIKYRIKNDKYILYYQSIFDPNVEKIVGFEALIRQKCKNGRVLSPNSFLDEVESNNMLHKLSLWVLENVMKDYKKIHEKYRLESGKYISVNISVNELINDDFIKKSIELMEKYNLSRNSICFEIIERVKSESISKLSTCIEKLKDVGYLIAIDDFGMEHSNLDLLGKIEFDIIKLDRYFIYTISKKYLKEEIIKFLSAVSKRADSVLVVEGVETEEQINLIKSIDNDKIYVQGYYYSKPSPI</sequence>
<protein>
    <recommendedName>
        <fullName evidence="2">EAL domain-containing protein</fullName>
    </recommendedName>
</protein>
<dbReference type="Pfam" id="PF00563">
    <property type="entry name" value="EAL"/>
    <property type="match status" value="1"/>
</dbReference>
<dbReference type="SUPFAM" id="SSF141868">
    <property type="entry name" value="EAL domain-like"/>
    <property type="match status" value="1"/>
</dbReference>
<accession>A0ABZ2ET89</accession>
<feature type="domain" description="EAL" evidence="2">
    <location>
        <begin position="283"/>
        <end position="530"/>
    </location>
</feature>
<dbReference type="CDD" id="cd01948">
    <property type="entry name" value="EAL"/>
    <property type="match status" value="1"/>
</dbReference>
<keyword evidence="1" id="KW-0812">Transmembrane</keyword>
<dbReference type="InterPro" id="IPR001638">
    <property type="entry name" value="Solute-binding_3/MltF_N"/>
</dbReference>
<dbReference type="InterPro" id="IPR050706">
    <property type="entry name" value="Cyclic-di-GMP_PDE-like"/>
</dbReference>
<dbReference type="PANTHER" id="PTHR33121">
    <property type="entry name" value="CYCLIC DI-GMP PHOSPHODIESTERASE PDEF"/>
    <property type="match status" value="1"/>
</dbReference>
<name>A0ABZ2ET89_9FIRM</name>
<dbReference type="InterPro" id="IPR035919">
    <property type="entry name" value="EAL_sf"/>
</dbReference>
<dbReference type="EMBL" id="CP117523">
    <property type="protein sequence ID" value="WWD82671.1"/>
    <property type="molecule type" value="Genomic_DNA"/>
</dbReference>
<dbReference type="Proteomes" id="UP001348492">
    <property type="component" value="Chromosome"/>
</dbReference>
<dbReference type="Gene3D" id="3.20.20.450">
    <property type="entry name" value="EAL domain"/>
    <property type="match status" value="1"/>
</dbReference>
<dbReference type="SMART" id="SM00052">
    <property type="entry name" value="EAL"/>
    <property type="match status" value="1"/>
</dbReference>
<keyword evidence="4" id="KW-1185">Reference proteome</keyword>
<dbReference type="SMART" id="SM00062">
    <property type="entry name" value="PBPb"/>
    <property type="match status" value="1"/>
</dbReference>
<keyword evidence="1" id="KW-1133">Transmembrane helix</keyword>
<dbReference type="SUPFAM" id="SSF53850">
    <property type="entry name" value="Periplasmic binding protein-like II"/>
    <property type="match status" value="1"/>
</dbReference>
<gene>
    <name evidence="3" type="ORF">TEGL_10640</name>
</gene>
<organism evidence="3 4">
    <name type="scientific">Terrisporobacter glycolicus ATCC 14880 = DSM 1288</name>
    <dbReference type="NCBI Taxonomy" id="1121315"/>
    <lineage>
        <taxon>Bacteria</taxon>
        <taxon>Bacillati</taxon>
        <taxon>Bacillota</taxon>
        <taxon>Clostridia</taxon>
        <taxon>Peptostreptococcales</taxon>
        <taxon>Peptostreptococcaceae</taxon>
        <taxon>Terrisporobacter</taxon>
    </lineage>
</organism>
<dbReference type="PROSITE" id="PS50883">
    <property type="entry name" value="EAL"/>
    <property type="match status" value="1"/>
</dbReference>
<dbReference type="InterPro" id="IPR001633">
    <property type="entry name" value="EAL_dom"/>
</dbReference>
<proteinExistence type="predicted"/>
<evidence type="ECO:0000259" key="2">
    <source>
        <dbReference type="PROSITE" id="PS50883"/>
    </source>
</evidence>
<dbReference type="Pfam" id="PF00497">
    <property type="entry name" value="SBP_bac_3"/>
    <property type="match status" value="1"/>
</dbReference>
<feature type="transmembrane region" description="Helical" evidence="1">
    <location>
        <begin position="7"/>
        <end position="24"/>
    </location>
</feature>
<dbReference type="PANTHER" id="PTHR33121:SF70">
    <property type="entry name" value="SIGNALING PROTEIN YKOW"/>
    <property type="match status" value="1"/>
</dbReference>
<dbReference type="Gene3D" id="3.40.190.10">
    <property type="entry name" value="Periplasmic binding protein-like II"/>
    <property type="match status" value="2"/>
</dbReference>
<dbReference type="RefSeq" id="WP_018589122.1">
    <property type="nucleotide sequence ID" value="NZ_CP117523.1"/>
</dbReference>
<evidence type="ECO:0000256" key="1">
    <source>
        <dbReference type="SAM" id="Phobius"/>
    </source>
</evidence>
<keyword evidence="1" id="KW-0472">Membrane</keyword>
<reference evidence="3 4" key="1">
    <citation type="journal article" date="2023" name="PLoS ONE">
        <title>Genome-based metabolic and phylogenomic analysis of three Terrisporobacter species.</title>
        <authorList>
            <person name="Boer T."/>
            <person name="Bengelsdorf F.R."/>
            <person name="Bomeke M."/>
            <person name="Daniel R."/>
            <person name="Poehlein A."/>
        </authorList>
    </citation>
    <scope>NUCLEOTIDE SEQUENCE [LARGE SCALE GENOMIC DNA]</scope>
    <source>
        <strain evidence="3 4">DSM 1288</strain>
    </source>
</reference>
<evidence type="ECO:0000313" key="3">
    <source>
        <dbReference type="EMBL" id="WWD82671.1"/>
    </source>
</evidence>